<dbReference type="SMART" id="SM00387">
    <property type="entry name" value="HATPase_c"/>
    <property type="match status" value="1"/>
</dbReference>
<dbReference type="EMBL" id="BSFE01000008">
    <property type="protein sequence ID" value="GLK53162.1"/>
    <property type="molecule type" value="Genomic_DNA"/>
</dbReference>
<evidence type="ECO:0000313" key="10">
    <source>
        <dbReference type="Proteomes" id="UP001143486"/>
    </source>
</evidence>
<reference evidence="9" key="1">
    <citation type="journal article" date="2014" name="Int. J. Syst. Evol. Microbiol.">
        <title>Complete genome sequence of Corynebacterium casei LMG S-19264T (=DSM 44701T), isolated from a smear-ripened cheese.</title>
        <authorList>
            <consortium name="US DOE Joint Genome Institute (JGI-PGF)"/>
            <person name="Walter F."/>
            <person name="Albersmeier A."/>
            <person name="Kalinowski J."/>
            <person name="Ruckert C."/>
        </authorList>
    </citation>
    <scope>NUCLEOTIDE SEQUENCE</scope>
    <source>
        <strain evidence="9">VKM B-1513</strain>
    </source>
</reference>
<keyword evidence="5 9" id="KW-0418">Kinase</keyword>
<feature type="transmembrane region" description="Helical" evidence="7">
    <location>
        <begin position="143"/>
        <end position="165"/>
    </location>
</feature>
<dbReference type="Proteomes" id="UP001143486">
    <property type="component" value="Unassembled WGS sequence"/>
</dbReference>
<comment type="catalytic activity">
    <reaction evidence="1">
        <text>ATP + protein L-histidine = ADP + protein N-phospho-L-histidine.</text>
        <dbReference type="EC" id="2.7.13.3"/>
    </reaction>
</comment>
<evidence type="ECO:0000256" key="7">
    <source>
        <dbReference type="SAM" id="Phobius"/>
    </source>
</evidence>
<feature type="transmembrane region" description="Helical" evidence="7">
    <location>
        <begin position="15"/>
        <end position="41"/>
    </location>
</feature>
<dbReference type="Gene3D" id="1.10.287.130">
    <property type="match status" value="1"/>
</dbReference>
<evidence type="ECO:0000256" key="3">
    <source>
        <dbReference type="ARBA" id="ARBA00022553"/>
    </source>
</evidence>
<keyword evidence="6" id="KW-0902">Two-component regulatory system</keyword>
<evidence type="ECO:0000256" key="2">
    <source>
        <dbReference type="ARBA" id="ARBA00012438"/>
    </source>
</evidence>
<keyword evidence="7" id="KW-0812">Transmembrane</keyword>
<evidence type="ECO:0000256" key="1">
    <source>
        <dbReference type="ARBA" id="ARBA00000085"/>
    </source>
</evidence>
<dbReference type="SUPFAM" id="SSF47384">
    <property type="entry name" value="Homodimeric domain of signal transducing histidine kinase"/>
    <property type="match status" value="1"/>
</dbReference>
<dbReference type="PANTHER" id="PTHR44936:SF9">
    <property type="entry name" value="SENSOR PROTEIN CREC"/>
    <property type="match status" value="1"/>
</dbReference>
<reference evidence="9" key="2">
    <citation type="submission" date="2023-01" db="EMBL/GenBank/DDBJ databases">
        <authorList>
            <person name="Sun Q."/>
            <person name="Evtushenko L."/>
        </authorList>
    </citation>
    <scope>NUCLEOTIDE SEQUENCE</scope>
    <source>
        <strain evidence="9">VKM B-1513</strain>
    </source>
</reference>
<evidence type="ECO:0000256" key="5">
    <source>
        <dbReference type="ARBA" id="ARBA00022777"/>
    </source>
</evidence>
<dbReference type="InterPro" id="IPR036097">
    <property type="entry name" value="HisK_dim/P_sf"/>
</dbReference>
<organism evidence="9 10">
    <name type="scientific">Maricaulis virginensis</name>
    <dbReference type="NCBI Taxonomy" id="144022"/>
    <lineage>
        <taxon>Bacteria</taxon>
        <taxon>Pseudomonadati</taxon>
        <taxon>Pseudomonadota</taxon>
        <taxon>Alphaproteobacteria</taxon>
        <taxon>Maricaulales</taxon>
        <taxon>Maricaulaceae</taxon>
        <taxon>Maricaulis</taxon>
    </lineage>
</organism>
<keyword evidence="10" id="KW-1185">Reference proteome</keyword>
<protein>
    <recommendedName>
        <fullName evidence="2">histidine kinase</fullName>
        <ecNumber evidence="2">2.7.13.3</ecNumber>
    </recommendedName>
</protein>
<gene>
    <name evidence="9" type="ORF">GCM10017621_26700</name>
</gene>
<keyword evidence="4" id="KW-0808">Transferase</keyword>
<dbReference type="InterPro" id="IPR036890">
    <property type="entry name" value="HATPase_C_sf"/>
</dbReference>
<dbReference type="GO" id="GO:0000155">
    <property type="term" value="F:phosphorelay sensor kinase activity"/>
    <property type="evidence" value="ECO:0007669"/>
    <property type="project" value="InterPro"/>
</dbReference>
<dbReference type="Pfam" id="PF02518">
    <property type="entry name" value="HATPase_c"/>
    <property type="match status" value="1"/>
</dbReference>
<evidence type="ECO:0000256" key="4">
    <source>
        <dbReference type="ARBA" id="ARBA00022679"/>
    </source>
</evidence>
<dbReference type="InterPro" id="IPR050980">
    <property type="entry name" value="2C_sensor_his_kinase"/>
</dbReference>
<dbReference type="InterPro" id="IPR003594">
    <property type="entry name" value="HATPase_dom"/>
</dbReference>
<dbReference type="SUPFAM" id="SSF55874">
    <property type="entry name" value="ATPase domain of HSP90 chaperone/DNA topoisomerase II/histidine kinase"/>
    <property type="match status" value="1"/>
</dbReference>
<name>A0A9W6IMR2_9PROT</name>
<dbReference type="InterPro" id="IPR005467">
    <property type="entry name" value="His_kinase_dom"/>
</dbReference>
<dbReference type="EC" id="2.7.13.3" evidence="2"/>
<evidence type="ECO:0000256" key="6">
    <source>
        <dbReference type="ARBA" id="ARBA00023012"/>
    </source>
</evidence>
<dbReference type="AlphaFoldDB" id="A0A9W6IMR2"/>
<dbReference type="PROSITE" id="PS50109">
    <property type="entry name" value="HIS_KIN"/>
    <property type="match status" value="1"/>
</dbReference>
<feature type="domain" description="Histidine kinase" evidence="8">
    <location>
        <begin position="228"/>
        <end position="426"/>
    </location>
</feature>
<dbReference type="PANTHER" id="PTHR44936">
    <property type="entry name" value="SENSOR PROTEIN CREC"/>
    <property type="match status" value="1"/>
</dbReference>
<dbReference type="PROSITE" id="PS51257">
    <property type="entry name" value="PROKAR_LIPOPROTEIN"/>
    <property type="match status" value="1"/>
</dbReference>
<keyword evidence="7" id="KW-0472">Membrane</keyword>
<accession>A0A9W6IMR2</accession>
<evidence type="ECO:0000313" key="9">
    <source>
        <dbReference type="EMBL" id="GLK53162.1"/>
    </source>
</evidence>
<dbReference type="RefSeq" id="WP_271187519.1">
    <property type="nucleotide sequence ID" value="NZ_BSFE01000008.1"/>
</dbReference>
<sequence>MIRWPGQTGGFTRHAAIIFGAWAACLGAIFIASFLALIASVENDLYARVLRGESEAFRASDEHGGEVWQPYLPGVDGGPSMDALRDRLPDGFDPSNPDPQILTGRNGREIRAIALDPERGEHSRVIMMDTSVLLDRPERSVRYLGYLGLAALLVILSTASVSYIAGRQIAQPVRRLSRLISAPRQTLQNGELVRQSGPSELREMAAALDGSLSETRAALQRERVFNLGLSHELRSALQTAEQALELLQMDAPGMDHPAIHKRLGRALGQMRGAAEAVLWLSREESVEPRDLSGDVRAVVASFEADARARHCSLEPDIQPSVRAALPREVVQVLAGNLLRNAIQHSGSKRVEVILTDGALSVRDFGTGLTRQQLDAARAGYPLPDASGAGLGLSLCYRLARRFEAGLTLTCPEDGGTLARIEWHASD</sequence>
<keyword evidence="7" id="KW-1133">Transmembrane helix</keyword>
<keyword evidence="3" id="KW-0597">Phosphoprotein</keyword>
<dbReference type="Gene3D" id="3.30.565.10">
    <property type="entry name" value="Histidine kinase-like ATPase, C-terminal domain"/>
    <property type="match status" value="1"/>
</dbReference>
<evidence type="ECO:0000259" key="8">
    <source>
        <dbReference type="PROSITE" id="PS50109"/>
    </source>
</evidence>
<comment type="caution">
    <text evidence="9">The sequence shown here is derived from an EMBL/GenBank/DDBJ whole genome shotgun (WGS) entry which is preliminary data.</text>
</comment>
<proteinExistence type="predicted"/>